<dbReference type="PANTHER" id="PTHR30489">
    <property type="entry name" value="LIPOPROTEIN-RELEASING SYSTEM TRANSMEMBRANE PROTEIN LOLE"/>
    <property type="match status" value="1"/>
</dbReference>
<keyword evidence="7 8" id="KW-0472">Membrane</keyword>
<protein>
    <submittedName>
        <fullName evidence="11">Lipoprotein-releasing system transmembrane subunit, LolC/LolE family</fullName>
    </submittedName>
</protein>
<evidence type="ECO:0000256" key="6">
    <source>
        <dbReference type="ARBA" id="ARBA00022989"/>
    </source>
</evidence>
<dbReference type="Pfam" id="PF02687">
    <property type="entry name" value="FtsX"/>
    <property type="match status" value="1"/>
</dbReference>
<dbReference type="InterPro" id="IPR003838">
    <property type="entry name" value="ABC3_permease_C"/>
</dbReference>
<dbReference type="AlphaFoldDB" id="A0A432Z5P9"/>
<keyword evidence="11" id="KW-0449">Lipoprotein</keyword>
<evidence type="ECO:0000256" key="3">
    <source>
        <dbReference type="ARBA" id="ARBA00022448"/>
    </source>
</evidence>
<organism evidence="11 12">
    <name type="scientific">Idiomarina ramblicola</name>
    <dbReference type="NCBI Taxonomy" id="263724"/>
    <lineage>
        <taxon>Bacteria</taxon>
        <taxon>Pseudomonadati</taxon>
        <taxon>Pseudomonadota</taxon>
        <taxon>Gammaproteobacteria</taxon>
        <taxon>Alteromonadales</taxon>
        <taxon>Idiomarinaceae</taxon>
        <taxon>Idiomarina</taxon>
    </lineage>
</organism>
<dbReference type="GO" id="GO:0042953">
    <property type="term" value="P:lipoprotein transport"/>
    <property type="evidence" value="ECO:0007669"/>
    <property type="project" value="InterPro"/>
</dbReference>
<evidence type="ECO:0000256" key="5">
    <source>
        <dbReference type="ARBA" id="ARBA00022692"/>
    </source>
</evidence>
<dbReference type="InterPro" id="IPR051447">
    <property type="entry name" value="Lipoprotein-release_system"/>
</dbReference>
<evidence type="ECO:0000256" key="4">
    <source>
        <dbReference type="ARBA" id="ARBA00022475"/>
    </source>
</evidence>
<evidence type="ECO:0000259" key="10">
    <source>
        <dbReference type="Pfam" id="PF12704"/>
    </source>
</evidence>
<proteinExistence type="inferred from homology"/>
<evidence type="ECO:0000256" key="1">
    <source>
        <dbReference type="ARBA" id="ARBA00004651"/>
    </source>
</evidence>
<evidence type="ECO:0000256" key="8">
    <source>
        <dbReference type="SAM" id="Phobius"/>
    </source>
</evidence>
<comment type="subcellular location">
    <subcellularLocation>
        <location evidence="1">Cell membrane</location>
        <topology evidence="1">Multi-pass membrane protein</topology>
    </subcellularLocation>
</comment>
<dbReference type="RefSeq" id="WP_126779698.1">
    <property type="nucleotide sequence ID" value="NZ_PIQC01000001.1"/>
</dbReference>
<reference evidence="12" key="1">
    <citation type="journal article" date="2018" name="Front. Microbiol.">
        <title>Genome-Based Analysis Reveals the Taxonomy and Diversity of the Family Idiomarinaceae.</title>
        <authorList>
            <person name="Liu Y."/>
            <person name="Lai Q."/>
            <person name="Shao Z."/>
        </authorList>
    </citation>
    <scope>NUCLEOTIDE SEQUENCE [LARGE SCALE GENOMIC DNA]</scope>
    <source>
        <strain evidence="12">R22</strain>
    </source>
</reference>
<dbReference type="Proteomes" id="UP000288058">
    <property type="component" value="Unassembled WGS sequence"/>
</dbReference>
<dbReference type="OrthoDB" id="9808461at2"/>
<dbReference type="GO" id="GO:0098797">
    <property type="term" value="C:plasma membrane protein complex"/>
    <property type="evidence" value="ECO:0007669"/>
    <property type="project" value="TreeGrafter"/>
</dbReference>
<feature type="domain" description="ABC3 transporter permease C-terminal" evidence="9">
    <location>
        <begin position="270"/>
        <end position="403"/>
    </location>
</feature>
<keyword evidence="4" id="KW-1003">Cell membrane</keyword>
<evidence type="ECO:0000259" key="9">
    <source>
        <dbReference type="Pfam" id="PF02687"/>
    </source>
</evidence>
<feature type="transmembrane region" description="Helical" evidence="8">
    <location>
        <begin position="266"/>
        <end position="292"/>
    </location>
</feature>
<dbReference type="InterPro" id="IPR011925">
    <property type="entry name" value="LolCE_TM"/>
</dbReference>
<evidence type="ECO:0000256" key="2">
    <source>
        <dbReference type="ARBA" id="ARBA00005236"/>
    </source>
</evidence>
<comment type="similarity">
    <text evidence="2">Belongs to the ABC-4 integral membrane protein family. LolC/E subfamily.</text>
</comment>
<evidence type="ECO:0000313" key="12">
    <source>
        <dbReference type="Proteomes" id="UP000288058"/>
    </source>
</evidence>
<keyword evidence="5 8" id="KW-0812">Transmembrane</keyword>
<dbReference type="Pfam" id="PF12704">
    <property type="entry name" value="MacB_PCD"/>
    <property type="match status" value="1"/>
</dbReference>
<dbReference type="PANTHER" id="PTHR30489:SF0">
    <property type="entry name" value="LIPOPROTEIN-RELEASING SYSTEM TRANSMEMBRANE PROTEIN LOLE"/>
    <property type="match status" value="1"/>
</dbReference>
<dbReference type="GO" id="GO:0044874">
    <property type="term" value="P:lipoprotein localization to outer membrane"/>
    <property type="evidence" value="ECO:0007669"/>
    <property type="project" value="TreeGrafter"/>
</dbReference>
<accession>A0A432Z5P9</accession>
<name>A0A432Z5P9_9GAMM</name>
<feature type="transmembrane region" description="Helical" evidence="8">
    <location>
        <begin position="376"/>
        <end position="396"/>
    </location>
</feature>
<dbReference type="InterPro" id="IPR025857">
    <property type="entry name" value="MacB_PCD"/>
</dbReference>
<comment type="caution">
    <text evidence="11">The sequence shown here is derived from an EMBL/GenBank/DDBJ whole genome shotgun (WGS) entry which is preliminary data.</text>
</comment>
<dbReference type="NCBIfam" id="TIGR02212">
    <property type="entry name" value="lolCE"/>
    <property type="match status" value="1"/>
</dbReference>
<feature type="transmembrane region" description="Helical" evidence="8">
    <location>
        <begin position="20"/>
        <end position="46"/>
    </location>
</feature>
<dbReference type="EMBL" id="PIQC01000001">
    <property type="protein sequence ID" value="RUO73207.1"/>
    <property type="molecule type" value="Genomic_DNA"/>
</dbReference>
<evidence type="ECO:0000256" key="7">
    <source>
        <dbReference type="ARBA" id="ARBA00023136"/>
    </source>
</evidence>
<gene>
    <name evidence="11" type="ORF">CWI78_01830</name>
</gene>
<keyword evidence="3" id="KW-0813">Transport</keyword>
<evidence type="ECO:0000313" key="11">
    <source>
        <dbReference type="EMBL" id="RUO73207.1"/>
    </source>
</evidence>
<keyword evidence="6 8" id="KW-1133">Transmembrane helix</keyword>
<feature type="domain" description="MacB-like periplasmic core" evidence="10">
    <location>
        <begin position="27"/>
        <end position="238"/>
    </location>
</feature>
<feature type="transmembrane region" description="Helical" evidence="8">
    <location>
        <begin position="319"/>
        <end position="341"/>
    </location>
</feature>
<keyword evidence="12" id="KW-1185">Reference proteome</keyword>
<sequence length="411" mass="45513">MRLAWLIARRFRQGTAKQGFLSFISASSTIGIALGCAVLIAALSMMNGFNQVLQERLLAVVPQVEYSAVEGQLEDWEGIAEIAQQHPQVIAAAPGINATVMVQTQSTFHGIQVRGISAKHEQKVSALSDYVSDEDWQRWQQKGGLLLGAGLAEKLKLSVGDSVSLLTPEKSEQGFRSPERVRLQVTGVFKFGGQIDYHNAYVSLETAKDELNFASDVSSVRLRLNDVFSAPEVAREVGNQLSELVYLDDWTRSHGHLYRDIELVRWVVYLVLVLVMAVACFNIVSTLIMTVAKKRSQIAMLKTLGMTDRDLLQSFIFQGLMNGLYGVAFGCASGVLLAQFLPNIMMTLETWFNFDVLSSDIYFVGEVPSQWIWPDIFLVASVAMVMSLLATIYPAWRAVKVEPAQALHESV</sequence>